<name>A0ABW1NWZ4_9PSEU</name>
<comment type="caution">
    <text evidence="1">The sequence shown here is derived from an EMBL/GenBank/DDBJ whole genome shotgun (WGS) entry which is preliminary data.</text>
</comment>
<gene>
    <name evidence="1" type="ORF">ACFP3R_00265</name>
</gene>
<protein>
    <submittedName>
        <fullName evidence="1">DUF6221 family protein</fullName>
    </submittedName>
</protein>
<dbReference type="RefSeq" id="WP_380631537.1">
    <property type="nucleotide sequence ID" value="NZ_JBHSQO010000001.1"/>
</dbReference>
<organism evidence="1 2">
    <name type="scientific">Saccharothrix lopnurensis</name>
    <dbReference type="NCBI Taxonomy" id="1670621"/>
    <lineage>
        <taxon>Bacteria</taxon>
        <taxon>Bacillati</taxon>
        <taxon>Actinomycetota</taxon>
        <taxon>Actinomycetes</taxon>
        <taxon>Pseudonocardiales</taxon>
        <taxon>Pseudonocardiaceae</taxon>
        <taxon>Saccharothrix</taxon>
    </lineage>
</organism>
<dbReference type="Proteomes" id="UP001596220">
    <property type="component" value="Unassembled WGS sequence"/>
</dbReference>
<proteinExistence type="predicted"/>
<sequence length="88" mass="9825">MEDLAEWLRARLDQLAHEQGVGASEAGTGGFRALYDGYSGVLEELVSTLDLYTGTADERLLAESLLRRLSVPFRDHPGYREEWLPTDA</sequence>
<reference evidence="2" key="1">
    <citation type="journal article" date="2019" name="Int. J. Syst. Evol. Microbiol.">
        <title>The Global Catalogue of Microorganisms (GCM) 10K type strain sequencing project: providing services to taxonomists for standard genome sequencing and annotation.</title>
        <authorList>
            <consortium name="The Broad Institute Genomics Platform"/>
            <consortium name="The Broad Institute Genome Sequencing Center for Infectious Disease"/>
            <person name="Wu L."/>
            <person name="Ma J."/>
        </authorList>
    </citation>
    <scope>NUCLEOTIDE SEQUENCE [LARGE SCALE GENOMIC DNA]</scope>
    <source>
        <strain evidence="2">CGMCC 4.7246</strain>
    </source>
</reference>
<dbReference type="EMBL" id="JBHSQO010000001">
    <property type="protein sequence ID" value="MFC6087698.1"/>
    <property type="molecule type" value="Genomic_DNA"/>
</dbReference>
<accession>A0ABW1NWZ4</accession>
<keyword evidence="2" id="KW-1185">Reference proteome</keyword>
<evidence type="ECO:0000313" key="2">
    <source>
        <dbReference type="Proteomes" id="UP001596220"/>
    </source>
</evidence>
<dbReference type="InterPro" id="IPR046193">
    <property type="entry name" value="DUF6221"/>
</dbReference>
<dbReference type="Pfam" id="PF19730">
    <property type="entry name" value="DUF6221"/>
    <property type="match status" value="1"/>
</dbReference>
<evidence type="ECO:0000313" key="1">
    <source>
        <dbReference type="EMBL" id="MFC6087698.1"/>
    </source>
</evidence>